<dbReference type="InterPro" id="IPR003347">
    <property type="entry name" value="JmjC_dom"/>
</dbReference>
<evidence type="ECO:0000259" key="5">
    <source>
        <dbReference type="PROSITE" id="PS51184"/>
    </source>
</evidence>
<dbReference type="GO" id="GO:0032454">
    <property type="term" value="F:histone H3K9 demethylase activity"/>
    <property type="evidence" value="ECO:0007669"/>
    <property type="project" value="InterPro"/>
</dbReference>
<gene>
    <name evidence="6" type="ORF">HKI87_05g35940</name>
</gene>
<dbReference type="PANTHER" id="PTHR12549:SF38">
    <property type="entry name" value="JMJC DOMAIN-CONTAINING HISTONE DEMETHYLASE 2, ISOFORM A"/>
    <property type="match status" value="1"/>
</dbReference>
<dbReference type="GO" id="GO:0003712">
    <property type="term" value="F:transcription coregulator activity"/>
    <property type="evidence" value="ECO:0007669"/>
    <property type="project" value="TreeGrafter"/>
</dbReference>
<sequence length="922" mass="99773">MLAGDLQTQIAGKPAGSLARSPPEDGDSSDQTVPVQAKPASLAPGTPEEAVSGPNPPPRGPRLARKRKSEGPAHLVVLGGDEDAKKIRVVGDSAAARDQLRQRPEAAHVGLSVARSDSPKSGTNVSSDSTFAMVPKKEVTSQIEQMNRPHAARRLLGPSRLTGDRDEDVNSETLTDQEFEDLGEDDVGSAAGDARAPGSAANDDDDGGAGYHDCEDDDQEYAGHRLVKKLSAMAQSLRRKKSPKAEVTKNWVALLTAVEREVVVNSVTMRHLERLRNPEDIAQRNLQETNRKMAAVLKKKARKRPVSVKPRPILQPGAPMLIPAAQQGHAAAVAAPAPPALDANVADAEGAEFGSEGLSNSLLVKKVAGICCHHCQRGKELARCSRQGCRLHYCTECIKRCYPGMTVEECMDKCPRCRGICNCKYALRMDKRCNKVPKTVGRPPAYSREQREAHQALMRRTLEGCGLGEVLGRELDEIRAEGERLGQPGLSASDLEVRQDAGLRTQCTECSSTICCTLRTSKASSHNLCPKCCGEQRARAGGADPCCPVSNEIMGLQRLGYFGGEAVQGCCDSFGGPEKEGREPEACGPAAVHVVEDASALDEGFFAREWASGSPFRVGGVRGQMLWTPHLMKRAATEKKKGEYTTDVIDCSLSDVIEVSIEAFFNGYTGETYFEGNPMYCLKSWPSEKEWNGKLKRLYMDFQDMLPCKSRAHPQGGLNLLGMLPESLRPEVGPRAYIGYGRTKEEPVQGGILQEDGDSTWKLNLQPLDNVFVNVHVSKSEAGFPGSLWHVFSREDTEKLAGFLVRNAHRFSGGRGTNSGVGASDVMSQRFYLSGVALELLKHETGVVPWVIEQKVDEALMIPAGCAYQVRNLCSCIRVGQSFVSPESAAYVAKQGSIWVPFAAALRLQTKRDVLSEQGGGG</sequence>
<protein>
    <submittedName>
        <fullName evidence="6">JmjC domain-containing protein</fullName>
    </submittedName>
</protein>
<reference evidence="6 7" key="1">
    <citation type="submission" date="2024-03" db="EMBL/GenBank/DDBJ databases">
        <title>Complete genome sequence of the green alga Chloropicon roscoffensis RCC1871.</title>
        <authorList>
            <person name="Lemieux C."/>
            <person name="Pombert J.-F."/>
            <person name="Otis C."/>
            <person name="Turmel M."/>
        </authorList>
    </citation>
    <scope>NUCLEOTIDE SEQUENCE [LARGE SCALE GENOMIC DNA]</scope>
    <source>
        <strain evidence="6 7">RCC1871</strain>
    </source>
</reference>
<evidence type="ECO:0000256" key="4">
    <source>
        <dbReference type="SAM" id="MobiDB-lite"/>
    </source>
</evidence>
<dbReference type="SUPFAM" id="SSF51197">
    <property type="entry name" value="Clavaminate synthase-like"/>
    <property type="match status" value="1"/>
</dbReference>
<keyword evidence="2" id="KW-0479">Metal-binding</keyword>
<feature type="domain" description="JmjC" evidence="5">
    <location>
        <begin position="702"/>
        <end position="900"/>
    </location>
</feature>
<dbReference type="EMBL" id="CP151505">
    <property type="protein sequence ID" value="WZN62058.1"/>
    <property type="molecule type" value="Genomic_DNA"/>
</dbReference>
<accession>A0AAX4P7H9</accession>
<proteinExistence type="predicted"/>
<dbReference type="GO" id="GO:0006357">
    <property type="term" value="P:regulation of transcription by RNA polymerase II"/>
    <property type="evidence" value="ECO:0007669"/>
    <property type="project" value="TreeGrafter"/>
</dbReference>
<evidence type="ECO:0000256" key="1">
    <source>
        <dbReference type="ARBA" id="ARBA00004123"/>
    </source>
</evidence>
<feature type="compositionally biased region" description="Polar residues" evidence="4">
    <location>
        <begin position="1"/>
        <end position="10"/>
    </location>
</feature>
<dbReference type="GO" id="GO:0000118">
    <property type="term" value="C:histone deacetylase complex"/>
    <property type="evidence" value="ECO:0007669"/>
    <property type="project" value="TreeGrafter"/>
</dbReference>
<evidence type="ECO:0000256" key="2">
    <source>
        <dbReference type="ARBA" id="ARBA00022723"/>
    </source>
</evidence>
<name>A0AAX4P7H9_9CHLO</name>
<keyword evidence="3" id="KW-0539">Nucleus</keyword>
<dbReference type="SMART" id="SM00558">
    <property type="entry name" value="JmjC"/>
    <property type="match status" value="1"/>
</dbReference>
<feature type="region of interest" description="Disordered" evidence="4">
    <location>
        <begin position="1"/>
        <end position="216"/>
    </location>
</feature>
<dbReference type="GO" id="GO:0031490">
    <property type="term" value="F:chromatin DNA binding"/>
    <property type="evidence" value="ECO:0007669"/>
    <property type="project" value="TreeGrafter"/>
</dbReference>
<dbReference type="Proteomes" id="UP001472866">
    <property type="component" value="Chromosome 05"/>
</dbReference>
<dbReference type="AlphaFoldDB" id="A0AAX4P7H9"/>
<organism evidence="6 7">
    <name type="scientific">Chloropicon roscoffensis</name>
    <dbReference type="NCBI Taxonomy" id="1461544"/>
    <lineage>
        <taxon>Eukaryota</taxon>
        <taxon>Viridiplantae</taxon>
        <taxon>Chlorophyta</taxon>
        <taxon>Chloropicophyceae</taxon>
        <taxon>Chloropicales</taxon>
        <taxon>Chloropicaceae</taxon>
        <taxon>Chloropicon</taxon>
    </lineage>
</organism>
<keyword evidence="7" id="KW-1185">Reference proteome</keyword>
<evidence type="ECO:0000313" key="7">
    <source>
        <dbReference type="Proteomes" id="UP001472866"/>
    </source>
</evidence>
<evidence type="ECO:0000313" key="6">
    <source>
        <dbReference type="EMBL" id="WZN62058.1"/>
    </source>
</evidence>
<dbReference type="PROSITE" id="PS51184">
    <property type="entry name" value="JMJC"/>
    <property type="match status" value="1"/>
</dbReference>
<dbReference type="GO" id="GO:0000785">
    <property type="term" value="C:chromatin"/>
    <property type="evidence" value="ECO:0007669"/>
    <property type="project" value="TreeGrafter"/>
</dbReference>
<comment type="subcellular location">
    <subcellularLocation>
        <location evidence="1">Nucleus</location>
    </subcellularLocation>
</comment>
<dbReference type="InterPro" id="IPR045109">
    <property type="entry name" value="LSDs-like"/>
</dbReference>
<feature type="compositionally biased region" description="Low complexity" evidence="4">
    <location>
        <begin position="188"/>
        <end position="201"/>
    </location>
</feature>
<feature type="compositionally biased region" description="Acidic residues" evidence="4">
    <location>
        <begin position="165"/>
        <end position="187"/>
    </location>
</feature>
<dbReference type="GO" id="GO:0046872">
    <property type="term" value="F:metal ion binding"/>
    <property type="evidence" value="ECO:0007669"/>
    <property type="project" value="UniProtKB-KW"/>
</dbReference>
<dbReference type="Pfam" id="PF02373">
    <property type="entry name" value="JmjC"/>
    <property type="match status" value="1"/>
</dbReference>
<dbReference type="PANTHER" id="PTHR12549">
    <property type="entry name" value="JMJC DOMAIN-CONTAINING HISTONE DEMETHYLATION PROTEIN"/>
    <property type="match status" value="1"/>
</dbReference>
<evidence type="ECO:0000256" key="3">
    <source>
        <dbReference type="ARBA" id="ARBA00023242"/>
    </source>
</evidence>
<feature type="compositionally biased region" description="Polar residues" evidence="4">
    <location>
        <begin position="119"/>
        <end position="130"/>
    </location>
</feature>
<dbReference type="Gene3D" id="2.60.120.650">
    <property type="entry name" value="Cupin"/>
    <property type="match status" value="1"/>
</dbReference>